<evidence type="ECO:0000313" key="7">
    <source>
        <dbReference type="WBParaSite" id="nRc.2.0.1.t29879-RA"/>
    </source>
</evidence>
<name>A0A915JUZ4_ROMCU</name>
<feature type="region of interest" description="Disordered" evidence="5">
    <location>
        <begin position="74"/>
        <end position="105"/>
    </location>
</feature>
<dbReference type="AlphaFoldDB" id="A0A915JUZ4"/>
<evidence type="ECO:0000256" key="2">
    <source>
        <dbReference type="ARBA" id="ARBA00022776"/>
    </source>
</evidence>
<dbReference type="Pfam" id="PF04667">
    <property type="entry name" value="Endosulfine"/>
    <property type="match status" value="1"/>
</dbReference>
<feature type="region of interest" description="Disordered" evidence="5">
    <location>
        <begin position="126"/>
        <end position="193"/>
    </location>
</feature>
<accession>A0A915JUZ4</accession>
<organism evidence="6 7">
    <name type="scientific">Romanomermis culicivorax</name>
    <name type="common">Nematode worm</name>
    <dbReference type="NCBI Taxonomy" id="13658"/>
    <lineage>
        <taxon>Eukaryota</taxon>
        <taxon>Metazoa</taxon>
        <taxon>Ecdysozoa</taxon>
        <taxon>Nematoda</taxon>
        <taxon>Enoplea</taxon>
        <taxon>Dorylaimia</taxon>
        <taxon>Mermithida</taxon>
        <taxon>Mermithoidea</taxon>
        <taxon>Mermithidae</taxon>
        <taxon>Romanomermis</taxon>
    </lineage>
</organism>
<feature type="compositionally biased region" description="Basic and acidic residues" evidence="5">
    <location>
        <begin position="1"/>
        <end position="14"/>
    </location>
</feature>
<keyword evidence="3 4" id="KW-0650">Protein phosphatase inhibitor</keyword>
<feature type="region of interest" description="Disordered" evidence="5">
    <location>
        <begin position="1"/>
        <end position="21"/>
    </location>
</feature>
<evidence type="ECO:0000256" key="3">
    <source>
        <dbReference type="ARBA" id="ARBA00023272"/>
    </source>
</evidence>
<evidence type="ECO:0000313" key="6">
    <source>
        <dbReference type="Proteomes" id="UP000887565"/>
    </source>
</evidence>
<comment type="similarity">
    <text evidence="1 4">Belongs to the endosulfine family.</text>
</comment>
<feature type="compositionally biased region" description="Polar residues" evidence="5">
    <location>
        <begin position="163"/>
        <end position="173"/>
    </location>
</feature>
<keyword evidence="4" id="KW-0963">Cytoplasm</keyword>
<dbReference type="WBParaSite" id="nRc.2.0.1.t29879-RA">
    <property type="protein sequence ID" value="nRc.2.0.1.t29879-RA"/>
    <property type="gene ID" value="nRc.2.0.1.g29879"/>
</dbReference>
<keyword evidence="4" id="KW-0132">Cell division</keyword>
<feature type="compositionally biased region" description="Polar residues" evidence="5">
    <location>
        <begin position="182"/>
        <end position="193"/>
    </location>
</feature>
<keyword evidence="6" id="KW-1185">Reference proteome</keyword>
<evidence type="ECO:0000256" key="1">
    <source>
        <dbReference type="ARBA" id="ARBA00010520"/>
    </source>
</evidence>
<keyword evidence="2 4" id="KW-0498">Mitosis</keyword>
<dbReference type="GO" id="GO:0051301">
    <property type="term" value="P:cell division"/>
    <property type="evidence" value="ECO:0007669"/>
    <property type="project" value="UniProtKB-KW"/>
</dbReference>
<protein>
    <submittedName>
        <fullName evidence="7">cAMP-regulated phosphoprotein 19</fullName>
    </submittedName>
</protein>
<dbReference type="InterPro" id="IPR006760">
    <property type="entry name" value="Endosulphine"/>
</dbReference>
<evidence type="ECO:0000256" key="4">
    <source>
        <dbReference type="RuleBase" id="RU363120"/>
    </source>
</evidence>
<keyword evidence="4" id="KW-0131">Cell cycle</keyword>
<comment type="subcellular location">
    <subcellularLocation>
        <location evidence="4">Cytoplasm</location>
    </subcellularLocation>
</comment>
<comment type="function">
    <text evidence="4">Protein phosphatase inhibitor that specifically inhibits protein phosphatase 2A (PP2A) during mitosis.</text>
</comment>
<dbReference type="GO" id="GO:0004864">
    <property type="term" value="F:protein phosphatase inhibitor activity"/>
    <property type="evidence" value="ECO:0007669"/>
    <property type="project" value="UniProtKB-KW"/>
</dbReference>
<dbReference type="GO" id="GO:0005737">
    <property type="term" value="C:cytoplasm"/>
    <property type="evidence" value="ECO:0007669"/>
    <property type="project" value="UniProtKB-SubCell"/>
</dbReference>
<proteinExistence type="inferred from homology"/>
<dbReference type="OMA" id="HDGQPTQ"/>
<dbReference type="Proteomes" id="UP000887565">
    <property type="component" value="Unplaced"/>
</dbReference>
<sequence>MIEEAQLEKTKKVDEEEQDQVSLERLEEQKLMSKFPSMKKAPVGSQFLQKRLQQRKFFDSGDYNMAKAKGLKLPVSGAAPNPGDNENVQPPPVAGGIIDKKTDARKESESKIATILTTVTPPKISQSSLSVSIAGGRDSSAPCGSPTGMEIPTPETVPLRKTSIVTTTASKLSPQPLLHHSPTGNNPLPGSLD</sequence>
<reference evidence="7" key="1">
    <citation type="submission" date="2022-11" db="UniProtKB">
        <authorList>
            <consortium name="WormBaseParasite"/>
        </authorList>
    </citation>
    <scope>IDENTIFICATION</scope>
</reference>
<evidence type="ECO:0000256" key="5">
    <source>
        <dbReference type="SAM" id="MobiDB-lite"/>
    </source>
</evidence>